<proteinExistence type="predicted"/>
<evidence type="ECO:0000313" key="1">
    <source>
        <dbReference type="EMBL" id="KAI9562471.1"/>
    </source>
</evidence>
<name>A0AAD5PWI5_9CRUS</name>
<accession>A0AAD5PWI5</accession>
<dbReference type="EMBL" id="WJBH02000002">
    <property type="protein sequence ID" value="KAI9562471.1"/>
    <property type="molecule type" value="Genomic_DNA"/>
</dbReference>
<dbReference type="Proteomes" id="UP000820818">
    <property type="component" value="Linkage Group LG2"/>
</dbReference>
<comment type="caution">
    <text evidence="1">The sequence shown here is derived from an EMBL/GenBank/DDBJ whole genome shotgun (WGS) entry which is preliminary data.</text>
</comment>
<gene>
    <name evidence="1" type="ORF">GHT06_009904</name>
</gene>
<organism evidence="1 2">
    <name type="scientific">Daphnia sinensis</name>
    <dbReference type="NCBI Taxonomy" id="1820382"/>
    <lineage>
        <taxon>Eukaryota</taxon>
        <taxon>Metazoa</taxon>
        <taxon>Ecdysozoa</taxon>
        <taxon>Arthropoda</taxon>
        <taxon>Crustacea</taxon>
        <taxon>Branchiopoda</taxon>
        <taxon>Diplostraca</taxon>
        <taxon>Cladocera</taxon>
        <taxon>Anomopoda</taxon>
        <taxon>Daphniidae</taxon>
        <taxon>Daphnia</taxon>
        <taxon>Daphnia similis group</taxon>
    </lineage>
</organism>
<protein>
    <submittedName>
        <fullName evidence="1">Uncharacterized protein</fullName>
    </submittedName>
</protein>
<keyword evidence="2" id="KW-1185">Reference proteome</keyword>
<evidence type="ECO:0000313" key="2">
    <source>
        <dbReference type="Proteomes" id="UP000820818"/>
    </source>
</evidence>
<dbReference type="AlphaFoldDB" id="A0AAD5PWI5"/>
<reference evidence="1 2" key="1">
    <citation type="submission" date="2022-05" db="EMBL/GenBank/DDBJ databases">
        <title>A multi-omics perspective on studying reproductive biology in Daphnia sinensis.</title>
        <authorList>
            <person name="Jia J."/>
        </authorList>
    </citation>
    <scope>NUCLEOTIDE SEQUENCE [LARGE SCALE GENOMIC DNA]</scope>
    <source>
        <strain evidence="1 2">WSL</strain>
    </source>
</reference>
<sequence length="66" mass="7956">MRTRLAVHDLENFHCRLLLPKSCTACPQRTRFRVMRSTVMRTRFRVARLNLLFTECLESDNMQKTR</sequence>